<evidence type="ECO:0000313" key="10">
    <source>
        <dbReference type="EMBL" id="RLG70498.1"/>
    </source>
</evidence>
<dbReference type="SUPFAM" id="SSF54862">
    <property type="entry name" value="4Fe-4S ferredoxins"/>
    <property type="match status" value="1"/>
</dbReference>
<feature type="region of interest" description="Disordered" evidence="8">
    <location>
        <begin position="1"/>
        <end position="21"/>
    </location>
</feature>
<evidence type="ECO:0000256" key="2">
    <source>
        <dbReference type="ARBA" id="ARBA00022485"/>
    </source>
</evidence>
<keyword evidence="7" id="KW-0411">Iron-sulfur</keyword>
<dbReference type="NCBIfam" id="TIGR02179">
    <property type="entry name" value="PorD_KorD"/>
    <property type="match status" value="1"/>
</dbReference>
<proteinExistence type="predicted"/>
<keyword evidence="4" id="KW-0677">Repeat</keyword>
<dbReference type="PROSITE" id="PS00198">
    <property type="entry name" value="4FE4S_FER_1"/>
    <property type="match status" value="1"/>
</dbReference>
<keyword evidence="10" id="KW-0670">Pyruvate</keyword>
<name>A0A497JI22_9ARCH</name>
<dbReference type="Gene3D" id="3.30.70.20">
    <property type="match status" value="1"/>
</dbReference>
<evidence type="ECO:0000256" key="3">
    <source>
        <dbReference type="ARBA" id="ARBA00022723"/>
    </source>
</evidence>
<keyword evidence="5" id="KW-0813">Transport</keyword>
<keyword evidence="2" id="KW-0004">4Fe-4S</keyword>
<dbReference type="GO" id="GO:0016625">
    <property type="term" value="F:oxidoreductase activity, acting on the aldehyde or oxo group of donors, iron-sulfur protein as acceptor"/>
    <property type="evidence" value="ECO:0007669"/>
    <property type="project" value="InterPro"/>
</dbReference>
<dbReference type="PANTHER" id="PTHR43724">
    <property type="entry name" value="PYRUVATE SYNTHASE SUBUNIT PORD"/>
    <property type="match status" value="1"/>
</dbReference>
<comment type="cofactor">
    <cofactor evidence="1">
        <name>[4Fe-4S] cluster</name>
        <dbReference type="ChEBI" id="CHEBI:49883"/>
    </cofactor>
</comment>
<evidence type="ECO:0000256" key="6">
    <source>
        <dbReference type="ARBA" id="ARBA00023004"/>
    </source>
</evidence>
<comment type="caution">
    <text evidence="10">The sequence shown here is derived from an EMBL/GenBank/DDBJ whole genome shotgun (WGS) entry which is preliminary data.</text>
</comment>
<gene>
    <name evidence="10" type="ORF">DRO04_01845</name>
</gene>
<keyword evidence="5" id="KW-0249">Electron transport</keyword>
<dbReference type="Proteomes" id="UP000278031">
    <property type="component" value="Unassembled WGS sequence"/>
</dbReference>
<accession>A0A497JI22</accession>
<dbReference type="PROSITE" id="PS51379">
    <property type="entry name" value="4FE4S_FER_2"/>
    <property type="match status" value="2"/>
</dbReference>
<reference evidence="10 11" key="1">
    <citation type="submission" date="2018-06" db="EMBL/GenBank/DDBJ databases">
        <title>Extensive metabolic versatility and redundancy in microbially diverse, dynamic hydrothermal sediments.</title>
        <authorList>
            <person name="Dombrowski N."/>
            <person name="Teske A."/>
            <person name="Baker B.J."/>
        </authorList>
    </citation>
    <scope>NUCLEOTIDE SEQUENCE [LARGE SCALE GENOMIC DNA]</scope>
    <source>
        <strain evidence="10">B51_G17</strain>
    </source>
</reference>
<evidence type="ECO:0000256" key="4">
    <source>
        <dbReference type="ARBA" id="ARBA00022737"/>
    </source>
</evidence>
<sequence length="89" mass="10313">MSEKKFTLGGIMPSNGSTRNYKTGSWRSYRPIINHELCKKCGRCYAHCPDNAIKKVKDRFEIDYDYCKGCGICYEECPFNAIKMVLEEK</sequence>
<dbReference type="GO" id="GO:0046872">
    <property type="term" value="F:metal ion binding"/>
    <property type="evidence" value="ECO:0007669"/>
    <property type="project" value="UniProtKB-KW"/>
</dbReference>
<keyword evidence="6" id="KW-0408">Iron</keyword>
<dbReference type="EMBL" id="QMWP01000058">
    <property type="protein sequence ID" value="RLG70498.1"/>
    <property type="molecule type" value="Genomic_DNA"/>
</dbReference>
<feature type="domain" description="4Fe-4S ferredoxin-type" evidence="9">
    <location>
        <begin position="58"/>
        <end position="87"/>
    </location>
</feature>
<dbReference type="Pfam" id="PF14697">
    <property type="entry name" value="Fer4_21"/>
    <property type="match status" value="1"/>
</dbReference>
<protein>
    <submittedName>
        <fullName evidence="10">Pyruvate synthase</fullName>
    </submittedName>
</protein>
<organism evidence="10 11">
    <name type="scientific">Candidatus Iainarchaeum sp</name>
    <dbReference type="NCBI Taxonomy" id="3101447"/>
    <lineage>
        <taxon>Archaea</taxon>
        <taxon>Candidatus Iainarchaeota</taxon>
        <taxon>Candidatus Iainarchaeia</taxon>
        <taxon>Candidatus Iainarchaeales</taxon>
        <taxon>Candidatus Iainarchaeaceae</taxon>
        <taxon>Candidatus Iainarchaeum</taxon>
    </lineage>
</organism>
<dbReference type="InterPro" id="IPR017896">
    <property type="entry name" value="4Fe4S_Fe-S-bd"/>
</dbReference>
<evidence type="ECO:0000259" key="9">
    <source>
        <dbReference type="PROSITE" id="PS51379"/>
    </source>
</evidence>
<feature type="domain" description="4Fe-4S ferredoxin-type" evidence="9">
    <location>
        <begin position="29"/>
        <end position="57"/>
    </location>
</feature>
<dbReference type="AlphaFoldDB" id="A0A497JI22"/>
<dbReference type="PANTHER" id="PTHR43724:SF1">
    <property type="entry name" value="PYRUVATE SYNTHASE SUBUNIT PORD"/>
    <property type="match status" value="1"/>
</dbReference>
<evidence type="ECO:0000256" key="1">
    <source>
        <dbReference type="ARBA" id="ARBA00001966"/>
    </source>
</evidence>
<evidence type="ECO:0000256" key="5">
    <source>
        <dbReference type="ARBA" id="ARBA00022982"/>
    </source>
</evidence>
<evidence type="ECO:0000256" key="7">
    <source>
        <dbReference type="ARBA" id="ARBA00023014"/>
    </source>
</evidence>
<keyword evidence="3" id="KW-0479">Metal-binding</keyword>
<evidence type="ECO:0000313" key="11">
    <source>
        <dbReference type="Proteomes" id="UP000278031"/>
    </source>
</evidence>
<dbReference type="GO" id="GO:0051539">
    <property type="term" value="F:4 iron, 4 sulfur cluster binding"/>
    <property type="evidence" value="ECO:0007669"/>
    <property type="project" value="UniProtKB-KW"/>
</dbReference>
<dbReference type="InterPro" id="IPR017900">
    <property type="entry name" value="4Fe4S_Fe_S_CS"/>
</dbReference>
<evidence type="ECO:0000256" key="8">
    <source>
        <dbReference type="SAM" id="MobiDB-lite"/>
    </source>
</evidence>
<dbReference type="InterPro" id="IPR011898">
    <property type="entry name" value="PorD_KorD"/>
</dbReference>